<evidence type="ECO:0000256" key="6">
    <source>
        <dbReference type="ARBA" id="ARBA00022884"/>
    </source>
</evidence>
<comment type="caution">
    <text evidence="10">The sequence shown here is derived from an EMBL/GenBank/DDBJ whole genome shotgun (WGS) entry which is preliminary data.</text>
</comment>
<dbReference type="PANTHER" id="PTHR35579">
    <property type="entry name" value="CRISPR SYSTEM CMS ENDORIBONUCLEASE CSM3"/>
    <property type="match status" value="1"/>
</dbReference>
<dbReference type="InterPro" id="IPR013412">
    <property type="entry name" value="CRISPR-assoc_RAMP_Csm3"/>
</dbReference>
<evidence type="ECO:0000256" key="2">
    <source>
        <dbReference type="ARBA" id="ARBA00022150"/>
    </source>
</evidence>
<protein>
    <recommendedName>
        <fullName evidence="2">CRISPR system Cms endoribonuclease Csm3</fullName>
    </recommendedName>
    <alternativeName>
        <fullName evidence="8">CRISPR type III A-associated RAMP protein Csm3</fullName>
    </alternativeName>
</protein>
<evidence type="ECO:0000256" key="7">
    <source>
        <dbReference type="ARBA" id="ARBA00023118"/>
    </source>
</evidence>
<feature type="domain" description="CRISPR type III-associated protein" evidence="9">
    <location>
        <begin position="12"/>
        <end position="216"/>
    </location>
</feature>
<dbReference type="RefSeq" id="WP_067082623.1">
    <property type="nucleotide sequence ID" value="NZ_LRFG02000002.1"/>
</dbReference>
<dbReference type="InterPro" id="IPR005537">
    <property type="entry name" value="RAMP_III_fam"/>
</dbReference>
<dbReference type="PANTHER" id="PTHR35579:SF3">
    <property type="entry name" value="CRISPR SYSTEM CMS ENDORIBONUCLEASE CSM3"/>
    <property type="match status" value="1"/>
</dbReference>
<dbReference type="NCBIfam" id="TIGR02582">
    <property type="entry name" value="cas7_TM1809"/>
    <property type="match status" value="1"/>
</dbReference>
<sequence length="239" mass="25980">MQLNHISRVTATIELHSGLHIGAGRDEIRIGGTDNPVVKHPYTDEPYIPGSSLKGKLRSLLEWRAGVATQNKGKPVSAEMLTRLSGSEREAAAQIARLFGLAGDSSNIELAEEIGPTRISFADAALQSQWLDERREEGQLLTEAKSENSINRISGVADNPRWTERVPAGARFDLVVNIRHLQEGDEALVDLLLTGLKLLEQDSLGGSGSRGYGKLRFEGLKINGESADARFEELDPFAG</sequence>
<comment type="similarity">
    <text evidence="1">Belongs to the CRISPR-associated Csm3 family.</text>
</comment>
<proteinExistence type="inferred from homology"/>
<name>A0ABX4HZL8_9GAMM</name>
<dbReference type="InterPro" id="IPR052216">
    <property type="entry name" value="CRISPR_Csm3_endoribonuclease"/>
</dbReference>
<evidence type="ECO:0000256" key="8">
    <source>
        <dbReference type="ARBA" id="ARBA00033183"/>
    </source>
</evidence>
<reference evidence="10" key="1">
    <citation type="submission" date="2017-08" db="EMBL/GenBank/DDBJ databases">
        <title>Microbulbifer marisrubri sp. nov., a halophilic alphaproteobacterium isolated from marine sediment of the Yellow Sea, China.</title>
        <authorList>
            <person name="Zhang G."/>
            <person name="Xiong Q."/>
        </authorList>
    </citation>
    <scope>NUCLEOTIDE SEQUENCE [LARGE SCALE GENOMIC DNA]</scope>
    <source>
        <strain evidence="10">WRN-8</strain>
    </source>
</reference>
<keyword evidence="11" id="KW-1185">Reference proteome</keyword>
<dbReference type="Pfam" id="PF03787">
    <property type="entry name" value="RAMPs"/>
    <property type="match status" value="1"/>
</dbReference>
<dbReference type="Proteomes" id="UP000218427">
    <property type="component" value="Unassembled WGS sequence"/>
</dbReference>
<keyword evidence="7" id="KW-0051">Antiviral defense</keyword>
<organism evidence="10 11">
    <name type="scientific">Microbulbifer flavimaris</name>
    <dbReference type="NCBI Taxonomy" id="1781068"/>
    <lineage>
        <taxon>Bacteria</taxon>
        <taxon>Pseudomonadati</taxon>
        <taxon>Pseudomonadota</taxon>
        <taxon>Gammaproteobacteria</taxon>
        <taxon>Cellvibrionales</taxon>
        <taxon>Microbulbiferaceae</taxon>
        <taxon>Microbulbifer</taxon>
    </lineage>
</organism>
<evidence type="ECO:0000256" key="5">
    <source>
        <dbReference type="ARBA" id="ARBA00022801"/>
    </source>
</evidence>
<dbReference type="EMBL" id="LRFG02000002">
    <property type="protein sequence ID" value="PCO05600.1"/>
    <property type="molecule type" value="Genomic_DNA"/>
</dbReference>
<gene>
    <name evidence="10" type="primary">csm3</name>
    <name evidence="10" type="ORF">AWR36_006170</name>
</gene>
<accession>A0ABX4HZL8</accession>
<evidence type="ECO:0000256" key="1">
    <source>
        <dbReference type="ARBA" id="ARBA00006342"/>
    </source>
</evidence>
<keyword evidence="6" id="KW-0694">RNA-binding</keyword>
<evidence type="ECO:0000256" key="3">
    <source>
        <dbReference type="ARBA" id="ARBA00022722"/>
    </source>
</evidence>
<evidence type="ECO:0000313" key="11">
    <source>
        <dbReference type="Proteomes" id="UP000218427"/>
    </source>
</evidence>
<evidence type="ECO:0000313" key="10">
    <source>
        <dbReference type="EMBL" id="PCO05600.1"/>
    </source>
</evidence>
<keyword evidence="4" id="KW-0255">Endonuclease</keyword>
<evidence type="ECO:0000256" key="4">
    <source>
        <dbReference type="ARBA" id="ARBA00022759"/>
    </source>
</evidence>
<keyword evidence="5" id="KW-0378">Hydrolase</keyword>
<keyword evidence="3" id="KW-0540">Nuclease</keyword>
<evidence type="ECO:0000259" key="9">
    <source>
        <dbReference type="Pfam" id="PF03787"/>
    </source>
</evidence>